<dbReference type="Proteomes" id="UP000554482">
    <property type="component" value="Unassembled WGS sequence"/>
</dbReference>
<keyword evidence="1" id="KW-1133">Transmembrane helix</keyword>
<keyword evidence="1" id="KW-0472">Membrane</keyword>
<evidence type="ECO:0000313" key="3">
    <source>
        <dbReference type="Proteomes" id="UP000554482"/>
    </source>
</evidence>
<evidence type="ECO:0000256" key="1">
    <source>
        <dbReference type="SAM" id="Phobius"/>
    </source>
</evidence>
<keyword evidence="1" id="KW-0812">Transmembrane</keyword>
<organism evidence="2 3">
    <name type="scientific">Thalictrum thalictroides</name>
    <name type="common">Rue-anemone</name>
    <name type="synonym">Anemone thalictroides</name>
    <dbReference type="NCBI Taxonomy" id="46969"/>
    <lineage>
        <taxon>Eukaryota</taxon>
        <taxon>Viridiplantae</taxon>
        <taxon>Streptophyta</taxon>
        <taxon>Embryophyta</taxon>
        <taxon>Tracheophyta</taxon>
        <taxon>Spermatophyta</taxon>
        <taxon>Magnoliopsida</taxon>
        <taxon>Ranunculales</taxon>
        <taxon>Ranunculaceae</taxon>
        <taxon>Thalictroideae</taxon>
        <taxon>Thalictrum</taxon>
    </lineage>
</organism>
<dbReference type="OrthoDB" id="1863935at2759"/>
<dbReference type="AlphaFoldDB" id="A0A7J6XEQ7"/>
<keyword evidence="3" id="KW-1185">Reference proteome</keyword>
<proteinExistence type="predicted"/>
<protein>
    <submittedName>
        <fullName evidence="2">Uncharacterized protein</fullName>
    </submittedName>
</protein>
<dbReference type="EMBL" id="JABWDY010002107">
    <property type="protein sequence ID" value="KAF5206892.1"/>
    <property type="molecule type" value="Genomic_DNA"/>
</dbReference>
<accession>A0A7J6XEQ7</accession>
<feature type="transmembrane region" description="Helical" evidence="1">
    <location>
        <begin position="39"/>
        <end position="58"/>
    </location>
</feature>
<evidence type="ECO:0000313" key="2">
    <source>
        <dbReference type="EMBL" id="KAF5206892.1"/>
    </source>
</evidence>
<comment type="caution">
    <text evidence="2">The sequence shown here is derived from an EMBL/GenBank/DDBJ whole genome shotgun (WGS) entry which is preliminary data.</text>
</comment>
<sequence length="213" mass="24649">MANVNDKKWKVIDYLSYLNGDQQRALVFPRNLVVHGQKIYILFALGGLMGFDMANLLWKKLDRDASEYHSPNGKIRCWLMESEGELVKILQHRDSNKFYLFKLNNSETDWEKLIQNDQDNRSWVLNNRNQMYLQVNNGFSVKESGGGKKIYQLTRNDNNNCNVVEPPDIHIHDLVSGTIQEYKPDQDGIWVDLGFINKMPPSCVSVGVVDWLV</sequence>
<name>A0A7J6XEQ7_THATH</name>
<gene>
    <name evidence="2" type="ORF">FRX31_003522</name>
</gene>
<reference evidence="2 3" key="1">
    <citation type="submission" date="2020-06" db="EMBL/GenBank/DDBJ databases">
        <title>Transcriptomic and genomic resources for Thalictrum thalictroides and T. hernandezii: Facilitating candidate gene discovery in an emerging model plant lineage.</title>
        <authorList>
            <person name="Arias T."/>
            <person name="Riano-Pachon D.M."/>
            <person name="Di Stilio V.S."/>
        </authorList>
    </citation>
    <scope>NUCLEOTIDE SEQUENCE [LARGE SCALE GENOMIC DNA]</scope>
    <source>
        <strain evidence="3">cv. WT478/WT964</strain>
        <tissue evidence="2">Leaves</tissue>
    </source>
</reference>